<dbReference type="AlphaFoldDB" id="A0AAX4IDG7"/>
<protein>
    <submittedName>
        <fullName evidence="2">Uncharacterized protein</fullName>
    </submittedName>
</protein>
<dbReference type="KEGG" id="cdet:87942919"/>
<feature type="compositionally biased region" description="Low complexity" evidence="1">
    <location>
        <begin position="1"/>
        <end position="11"/>
    </location>
</feature>
<organism evidence="2 3">
    <name type="scientific">Colletotrichum destructivum</name>
    <dbReference type="NCBI Taxonomy" id="34406"/>
    <lineage>
        <taxon>Eukaryota</taxon>
        <taxon>Fungi</taxon>
        <taxon>Dikarya</taxon>
        <taxon>Ascomycota</taxon>
        <taxon>Pezizomycotina</taxon>
        <taxon>Sordariomycetes</taxon>
        <taxon>Hypocreomycetidae</taxon>
        <taxon>Glomerellales</taxon>
        <taxon>Glomerellaceae</taxon>
        <taxon>Colletotrichum</taxon>
        <taxon>Colletotrichum destructivum species complex</taxon>
    </lineage>
</organism>
<accession>A0AAX4IDG7</accession>
<evidence type="ECO:0000313" key="3">
    <source>
        <dbReference type="Proteomes" id="UP001322277"/>
    </source>
</evidence>
<dbReference type="GeneID" id="87942919"/>
<sequence length="177" mass="20326">MKMTNNNTNTNRETWRLAGGGRRQDHHRLTAHNMCFFSQHLSQSHTTRTTHMATSTRTRTRTYNAQRWMPFQVAPRLLLRSIFVLLRHLLSYAPSLPLRLRSGIASFPLPLVIRVAPICTALSSCQAPMLWRLAQFETPGRQQTNKQSGASRIPSLLWLDQKQKMNETTWASCGHLC</sequence>
<reference evidence="3" key="1">
    <citation type="journal article" date="2023" name="bioRxiv">
        <title>Complete genome of the Medicago anthracnose fungus, Colletotrichum destructivum, reveals a mini-chromosome-like region within a core chromosome.</title>
        <authorList>
            <person name="Lapalu N."/>
            <person name="Simon A."/>
            <person name="Lu A."/>
            <person name="Plaumann P.-L."/>
            <person name="Amselem J."/>
            <person name="Pigne S."/>
            <person name="Auger A."/>
            <person name="Koch C."/>
            <person name="Dallery J.-F."/>
            <person name="O'Connell R.J."/>
        </authorList>
    </citation>
    <scope>NUCLEOTIDE SEQUENCE [LARGE SCALE GENOMIC DNA]</scope>
    <source>
        <strain evidence="3">CBS 520.97</strain>
    </source>
</reference>
<dbReference type="EMBL" id="CP137308">
    <property type="protein sequence ID" value="WQF81402.1"/>
    <property type="molecule type" value="Genomic_DNA"/>
</dbReference>
<dbReference type="RefSeq" id="XP_062778626.1">
    <property type="nucleotide sequence ID" value="XM_062922575.1"/>
</dbReference>
<evidence type="ECO:0000313" key="2">
    <source>
        <dbReference type="EMBL" id="WQF81402.1"/>
    </source>
</evidence>
<gene>
    <name evidence="2" type="ORF">CDEST_06416</name>
</gene>
<dbReference type="Proteomes" id="UP001322277">
    <property type="component" value="Chromosome 4"/>
</dbReference>
<evidence type="ECO:0000256" key="1">
    <source>
        <dbReference type="SAM" id="MobiDB-lite"/>
    </source>
</evidence>
<feature type="region of interest" description="Disordered" evidence="1">
    <location>
        <begin position="1"/>
        <end position="23"/>
    </location>
</feature>
<keyword evidence="3" id="KW-1185">Reference proteome</keyword>
<name>A0AAX4IDG7_9PEZI</name>
<proteinExistence type="predicted"/>